<protein>
    <submittedName>
        <fullName evidence="2">Uncharacterized protein</fullName>
    </submittedName>
</protein>
<dbReference type="Proteomes" id="UP000262583">
    <property type="component" value="Chromosome"/>
</dbReference>
<gene>
    <name evidence="2" type="ORF">BRCON_1862</name>
</gene>
<evidence type="ECO:0000313" key="2">
    <source>
        <dbReference type="EMBL" id="AXA36639.1"/>
    </source>
</evidence>
<evidence type="ECO:0000256" key="1">
    <source>
        <dbReference type="SAM" id="MobiDB-lite"/>
    </source>
</evidence>
<reference evidence="2 3" key="1">
    <citation type="submission" date="2018-05" db="EMBL/GenBank/DDBJ databases">
        <title>A metagenomic window into the 2 km-deep terrestrial subsurface aquifer revealed taxonomically and functionally diverse microbial community comprising novel uncultured bacterial lineages.</title>
        <authorList>
            <person name="Kadnikov V.V."/>
            <person name="Mardanov A.V."/>
            <person name="Beletsky A.V."/>
            <person name="Banks D."/>
            <person name="Pimenov N.V."/>
            <person name="Frank Y.A."/>
            <person name="Karnachuk O.V."/>
            <person name="Ravin N.V."/>
        </authorList>
    </citation>
    <scope>NUCLEOTIDE SEQUENCE [LARGE SCALE GENOMIC DNA]</scope>
    <source>
        <strain evidence="2">BY</strain>
    </source>
</reference>
<dbReference type="AlphaFoldDB" id="A0A2Z4Y6S7"/>
<evidence type="ECO:0000313" key="3">
    <source>
        <dbReference type="Proteomes" id="UP000262583"/>
    </source>
</evidence>
<name>A0A2Z4Y6S7_SUMC1</name>
<feature type="compositionally biased region" description="Basic and acidic residues" evidence="1">
    <location>
        <begin position="98"/>
        <end position="108"/>
    </location>
</feature>
<dbReference type="KEGG" id="schv:BRCON_1862"/>
<proteinExistence type="predicted"/>
<organism evidence="2 3">
    <name type="scientific">Sumerlaea chitinivorans</name>
    <dbReference type="NCBI Taxonomy" id="2250252"/>
    <lineage>
        <taxon>Bacteria</taxon>
        <taxon>Candidatus Sumerlaeota</taxon>
        <taxon>Candidatus Sumerlaeia</taxon>
        <taxon>Candidatus Sumerlaeales</taxon>
        <taxon>Candidatus Sumerlaeaceae</taxon>
        <taxon>Candidatus Sumerlaea</taxon>
    </lineage>
</organism>
<dbReference type="EMBL" id="CP030759">
    <property type="protein sequence ID" value="AXA36639.1"/>
    <property type="molecule type" value="Genomic_DNA"/>
</dbReference>
<feature type="region of interest" description="Disordered" evidence="1">
    <location>
        <begin position="48"/>
        <end position="108"/>
    </location>
</feature>
<accession>A0A2Z4Y6S7</accession>
<sequence>MNDQVHLPRRAESFGNHKRHTVIIVVAFEGEHAPLGYKARRSAVIGEGGRTQMGHTQRAPFRLTPLRPLGAHTSEHHRRGRNLLKGIALPKACAGPQHDNRPMERFHS</sequence>